<evidence type="ECO:0000313" key="2">
    <source>
        <dbReference type="EMBL" id="KAJ7018509.1"/>
    </source>
</evidence>
<dbReference type="EMBL" id="JARJCM010000338">
    <property type="protein sequence ID" value="KAJ7018509.1"/>
    <property type="molecule type" value="Genomic_DNA"/>
</dbReference>
<evidence type="ECO:0000313" key="3">
    <source>
        <dbReference type="Proteomes" id="UP001218188"/>
    </source>
</evidence>
<proteinExistence type="predicted"/>
<accession>A0AAD6S0D7</accession>
<feature type="compositionally biased region" description="Basic and acidic residues" evidence="1">
    <location>
        <begin position="32"/>
        <end position="50"/>
    </location>
</feature>
<evidence type="ECO:0000256" key="1">
    <source>
        <dbReference type="SAM" id="MobiDB-lite"/>
    </source>
</evidence>
<keyword evidence="3" id="KW-1185">Reference proteome</keyword>
<feature type="region of interest" description="Disordered" evidence="1">
    <location>
        <begin position="356"/>
        <end position="406"/>
    </location>
</feature>
<name>A0AAD6S0D7_9AGAR</name>
<dbReference type="Proteomes" id="UP001218188">
    <property type="component" value="Unassembled WGS sequence"/>
</dbReference>
<dbReference type="AlphaFoldDB" id="A0AAD6S0D7"/>
<organism evidence="2 3">
    <name type="scientific">Mycena alexandri</name>
    <dbReference type="NCBI Taxonomy" id="1745969"/>
    <lineage>
        <taxon>Eukaryota</taxon>
        <taxon>Fungi</taxon>
        <taxon>Dikarya</taxon>
        <taxon>Basidiomycota</taxon>
        <taxon>Agaricomycotina</taxon>
        <taxon>Agaricomycetes</taxon>
        <taxon>Agaricomycetidae</taxon>
        <taxon>Agaricales</taxon>
        <taxon>Marasmiineae</taxon>
        <taxon>Mycenaceae</taxon>
        <taxon>Mycena</taxon>
    </lineage>
</organism>
<protein>
    <submittedName>
        <fullName evidence="2">Uncharacterized protein</fullName>
    </submittedName>
</protein>
<sequence length="406" mass="46271">MPAVYSTVAAASAARRRPDQPPKKSAPLTADQQKEKREARSEKQGRMDEQVRKWMEDTNETAEKMAAEFDVKPRYILDIFFQGGTHMINHQEVVNPYNAFKSFKAAEIREEGGSKDAAELHADHFEEYRLLTDKDKKKHCTDFEKVRKRNFSLHRDTPHGKIQDVSNIVHNMKMLMFGLSQRVGIEGFFCIVRNNVEFRIEPEWYFTSKELENYMEIVTRKRWVTGEVGMKFEVFAIAGCNPVNMLRNAKQKIDFMKGEMRAILAKGLADVSKVPGARLAWTWFEEDIVQRYGVVLEGWTAGAKIMDPSKLSSSLTVIRTLLDAVKAGQCGFRKLGPMEAALRRKTWDADVAAGNEVAKHRASRSDAGVPRKRARDEEEDNENDPLLPDDTTPPTTTGQARARWTE</sequence>
<gene>
    <name evidence="2" type="ORF">C8F04DRAFT_1277650</name>
</gene>
<comment type="caution">
    <text evidence="2">The sequence shown here is derived from an EMBL/GenBank/DDBJ whole genome shotgun (WGS) entry which is preliminary data.</text>
</comment>
<feature type="region of interest" description="Disordered" evidence="1">
    <location>
        <begin position="1"/>
        <end position="50"/>
    </location>
</feature>
<reference evidence="2" key="1">
    <citation type="submission" date="2023-03" db="EMBL/GenBank/DDBJ databases">
        <title>Massive genome expansion in bonnet fungi (Mycena s.s.) driven by repeated elements and novel gene families across ecological guilds.</title>
        <authorList>
            <consortium name="Lawrence Berkeley National Laboratory"/>
            <person name="Harder C.B."/>
            <person name="Miyauchi S."/>
            <person name="Viragh M."/>
            <person name="Kuo A."/>
            <person name="Thoen E."/>
            <person name="Andreopoulos B."/>
            <person name="Lu D."/>
            <person name="Skrede I."/>
            <person name="Drula E."/>
            <person name="Henrissat B."/>
            <person name="Morin E."/>
            <person name="Kohler A."/>
            <person name="Barry K."/>
            <person name="LaButti K."/>
            <person name="Morin E."/>
            <person name="Salamov A."/>
            <person name="Lipzen A."/>
            <person name="Mereny Z."/>
            <person name="Hegedus B."/>
            <person name="Baldrian P."/>
            <person name="Stursova M."/>
            <person name="Weitz H."/>
            <person name="Taylor A."/>
            <person name="Grigoriev I.V."/>
            <person name="Nagy L.G."/>
            <person name="Martin F."/>
            <person name="Kauserud H."/>
        </authorList>
    </citation>
    <scope>NUCLEOTIDE SEQUENCE</scope>
    <source>
        <strain evidence="2">CBHHK200</strain>
    </source>
</reference>
<feature type="compositionally biased region" description="Low complexity" evidence="1">
    <location>
        <begin position="384"/>
        <end position="397"/>
    </location>
</feature>